<proteinExistence type="predicted"/>
<feature type="domain" description="Cytochrome c" evidence="5">
    <location>
        <begin position="31"/>
        <end position="114"/>
    </location>
</feature>
<keyword evidence="1 4" id="KW-0349">Heme</keyword>
<gene>
    <name evidence="6" type="ordered locus">Mfla_2578</name>
</gene>
<keyword evidence="7" id="KW-1185">Reference proteome</keyword>
<dbReference type="HOGENOM" id="CLU_128253_2_2_4"/>
<organism evidence="6 7">
    <name type="scientific">Methylobacillus flagellatus (strain ATCC 51484 / DSM 6875 / VKM B-1610 / KT)</name>
    <dbReference type="NCBI Taxonomy" id="265072"/>
    <lineage>
        <taxon>Bacteria</taxon>
        <taxon>Pseudomonadati</taxon>
        <taxon>Pseudomonadota</taxon>
        <taxon>Betaproteobacteria</taxon>
        <taxon>Nitrosomonadales</taxon>
        <taxon>Methylophilaceae</taxon>
        <taxon>Methylobacillus</taxon>
    </lineage>
</organism>
<evidence type="ECO:0000256" key="1">
    <source>
        <dbReference type="ARBA" id="ARBA00022617"/>
    </source>
</evidence>
<dbReference type="PROSITE" id="PS51007">
    <property type="entry name" value="CYTC"/>
    <property type="match status" value="1"/>
</dbReference>
<dbReference type="EMBL" id="CP000284">
    <property type="protein sequence ID" value="ABE50843.1"/>
    <property type="molecule type" value="Genomic_DNA"/>
</dbReference>
<evidence type="ECO:0000313" key="6">
    <source>
        <dbReference type="EMBL" id="ABE50843.1"/>
    </source>
</evidence>
<sequence>MPCNPFLLGHSGILMRLFLIGLLGMGYLMPVATSAGPASHHIRTLAASCAACHGYEGKSRGEIPSLAGMPAGRFLDKMRQYRDMQDDGSVMNQHAKGLEWEEIVGLAGYFACTAPETATCREYRQQAGTQ</sequence>
<dbReference type="RefSeq" id="WP_011480796.1">
    <property type="nucleotide sequence ID" value="NC_007947.1"/>
</dbReference>
<keyword evidence="3 4" id="KW-0408">Iron</keyword>
<name>Q1GY44_METFK</name>
<dbReference type="InterPro" id="IPR036909">
    <property type="entry name" value="Cyt_c-like_dom_sf"/>
</dbReference>
<dbReference type="SUPFAM" id="SSF46626">
    <property type="entry name" value="Cytochrome c"/>
    <property type="match status" value="1"/>
</dbReference>
<keyword evidence="2 4" id="KW-0479">Metal-binding</keyword>
<dbReference type="eggNOG" id="COG2863">
    <property type="taxonomic scope" value="Bacteria"/>
</dbReference>
<dbReference type="STRING" id="265072.Mfla_2578"/>
<evidence type="ECO:0000256" key="3">
    <source>
        <dbReference type="ARBA" id="ARBA00023004"/>
    </source>
</evidence>
<evidence type="ECO:0000256" key="4">
    <source>
        <dbReference type="PROSITE-ProRule" id="PRU00433"/>
    </source>
</evidence>
<dbReference type="OrthoDB" id="8526831at2"/>
<evidence type="ECO:0000259" key="5">
    <source>
        <dbReference type="PROSITE" id="PS51007"/>
    </source>
</evidence>
<dbReference type="KEGG" id="mfa:Mfla_2578"/>
<evidence type="ECO:0000313" key="7">
    <source>
        <dbReference type="Proteomes" id="UP000002440"/>
    </source>
</evidence>
<dbReference type="Gene3D" id="1.10.760.10">
    <property type="entry name" value="Cytochrome c-like domain"/>
    <property type="match status" value="1"/>
</dbReference>
<dbReference type="InterPro" id="IPR009056">
    <property type="entry name" value="Cyt_c-like_dom"/>
</dbReference>
<protein>
    <recommendedName>
        <fullName evidence="5">Cytochrome c domain-containing protein</fullName>
    </recommendedName>
</protein>
<dbReference type="Pfam" id="PF00034">
    <property type="entry name" value="Cytochrom_C"/>
    <property type="match status" value="1"/>
</dbReference>
<reference evidence="6 7" key="1">
    <citation type="submission" date="2006-03" db="EMBL/GenBank/DDBJ databases">
        <title>Complete sequence of Methylobacillus flagellatus KT.</title>
        <authorList>
            <consortium name="US DOE Joint Genome Institute"/>
            <person name="Copeland A."/>
            <person name="Lucas S."/>
            <person name="Lapidus A."/>
            <person name="Barry K."/>
            <person name="Detter J.C."/>
            <person name="Glavina del Rio T."/>
            <person name="Hammon N."/>
            <person name="Israni S."/>
            <person name="Dalin E."/>
            <person name="Tice H."/>
            <person name="Pitluck S."/>
            <person name="Brettin T."/>
            <person name="Bruce D."/>
            <person name="Han C."/>
            <person name="Tapia R."/>
            <person name="Saunders E."/>
            <person name="Gilna P."/>
            <person name="Schmutz J."/>
            <person name="Larimer F."/>
            <person name="Land M."/>
            <person name="Kyrpides N."/>
            <person name="Anderson I."/>
            <person name="Richardson P."/>
        </authorList>
    </citation>
    <scope>NUCLEOTIDE SEQUENCE [LARGE SCALE GENOMIC DNA]</scope>
    <source>
        <strain evidence="7">KT / ATCC 51484 / DSM 6875</strain>
    </source>
</reference>
<accession>Q1GY44</accession>
<evidence type="ECO:0000256" key="2">
    <source>
        <dbReference type="ARBA" id="ARBA00022723"/>
    </source>
</evidence>
<dbReference type="GO" id="GO:0009055">
    <property type="term" value="F:electron transfer activity"/>
    <property type="evidence" value="ECO:0007669"/>
    <property type="project" value="InterPro"/>
</dbReference>
<dbReference type="Proteomes" id="UP000002440">
    <property type="component" value="Chromosome"/>
</dbReference>
<dbReference type="GO" id="GO:0020037">
    <property type="term" value="F:heme binding"/>
    <property type="evidence" value="ECO:0007669"/>
    <property type="project" value="InterPro"/>
</dbReference>
<dbReference type="AlphaFoldDB" id="Q1GY44"/>
<dbReference type="GO" id="GO:0046872">
    <property type="term" value="F:metal ion binding"/>
    <property type="evidence" value="ECO:0007669"/>
    <property type="project" value="UniProtKB-KW"/>
</dbReference>